<dbReference type="EMBL" id="JAOPJF010000188">
    <property type="protein sequence ID" value="KAK1138256.1"/>
    <property type="molecule type" value="Genomic_DNA"/>
</dbReference>
<name>A0ACC3ALA9_9EURO</name>
<keyword evidence="2" id="KW-1185">Reference proteome</keyword>
<accession>A0ACC3ALA9</accession>
<evidence type="ECO:0000313" key="1">
    <source>
        <dbReference type="EMBL" id="KAK1138256.1"/>
    </source>
</evidence>
<evidence type="ECO:0000313" key="2">
    <source>
        <dbReference type="Proteomes" id="UP001177260"/>
    </source>
</evidence>
<feature type="non-terminal residue" evidence="1">
    <location>
        <position position="499"/>
    </location>
</feature>
<comment type="caution">
    <text evidence="1">The sequence shown here is derived from an EMBL/GenBank/DDBJ whole genome shotgun (WGS) entry which is preliminary data.</text>
</comment>
<proteinExistence type="predicted"/>
<gene>
    <name evidence="1" type="ORF">N8T08_003221</name>
</gene>
<reference evidence="1 2" key="1">
    <citation type="journal article" date="2023" name="ACS Omega">
        <title>Identification of the Neoaspergillic Acid Biosynthesis Gene Cluster by Establishing an In Vitro CRISPR-Ribonucleoprotein Genetic System in Aspergillus melleus.</title>
        <authorList>
            <person name="Yuan B."/>
            <person name="Grau M.F."/>
            <person name="Murata R.M."/>
            <person name="Torok T."/>
            <person name="Venkateswaran K."/>
            <person name="Stajich J.E."/>
            <person name="Wang C.C.C."/>
        </authorList>
    </citation>
    <scope>NUCLEOTIDE SEQUENCE [LARGE SCALE GENOMIC DNA]</scope>
    <source>
        <strain evidence="1 2">IMV 1140</strain>
    </source>
</reference>
<organism evidence="1 2">
    <name type="scientific">Aspergillus melleus</name>
    <dbReference type="NCBI Taxonomy" id="138277"/>
    <lineage>
        <taxon>Eukaryota</taxon>
        <taxon>Fungi</taxon>
        <taxon>Dikarya</taxon>
        <taxon>Ascomycota</taxon>
        <taxon>Pezizomycotina</taxon>
        <taxon>Eurotiomycetes</taxon>
        <taxon>Eurotiomycetidae</taxon>
        <taxon>Eurotiales</taxon>
        <taxon>Aspergillaceae</taxon>
        <taxon>Aspergillus</taxon>
        <taxon>Aspergillus subgen. Circumdati</taxon>
    </lineage>
</organism>
<sequence>MLTSNTLTVPALILLGNMTPLGILASTPPLIPTPPMGFNNWARFMCDLNETLFTETADAMSANGLLAAGYNWINLDDCWMTKTRAPNGSLQWNSTLFPHGIPWLGEYVKSRGFRFGIYEDAGNLTCGGYPGSLGHELQDAQTFASWGVEYLKLDGCNVFPAGTEGRKTLQDEYKHLYGLWHDILIGLDQPLIFSESAPAYFAHNPTLSDWYTVMSWVPEYGDLARHSTDILVYAGNGSAWASVMENYEYNTRLARYQRPGYYNDPDFLIADHPGLGLDEKRSQFALWASFGAPLIISAHVPDLTEDELAYLLHTGLIEIDQDGMAQQATLARRDGSVDVLTRSLEGGDRVVTVLNRGDEAVRRRMSVEWLGLDRDCVYEAVRVWDGTKVEVQGFVEVELAAHATEVYRLRLPEDCRDIIPTGIVFNTASGKCLTGNEQEKVTFEACNGEEAQGWQVHAPGQLRPLARLGRCLSGDWKALLLEPCGNGDHQKWSYGMSGN</sequence>
<dbReference type="Proteomes" id="UP001177260">
    <property type="component" value="Unassembled WGS sequence"/>
</dbReference>
<protein>
    <submittedName>
        <fullName evidence="1">Uncharacterized protein</fullName>
    </submittedName>
</protein>